<evidence type="ECO:0000259" key="5">
    <source>
        <dbReference type="PROSITE" id="PS51007"/>
    </source>
</evidence>
<reference evidence="7" key="1">
    <citation type="journal article" date="2013" name="Stand. Genomic Sci.">
        <title>Genome sequence of the Litoreibacter arenae type strain (DSM 19593(T)), a member of the Roseobacter clade isolated from sea sand.</title>
        <authorList>
            <person name="Riedel T."/>
            <person name="Fiebig A."/>
            <person name="Petersen J."/>
            <person name="Gronow S."/>
            <person name="Kyrpides N.C."/>
            <person name="Goker M."/>
            <person name="Klenk H.P."/>
        </authorList>
    </citation>
    <scope>NUCLEOTIDE SEQUENCE [LARGE SCALE GENOMIC DNA]</scope>
    <source>
        <strain evidence="7">DSM 19593</strain>
    </source>
</reference>
<evidence type="ECO:0000313" key="7">
    <source>
        <dbReference type="Proteomes" id="UP000015351"/>
    </source>
</evidence>
<dbReference type="GO" id="GO:0046872">
    <property type="term" value="F:metal ion binding"/>
    <property type="evidence" value="ECO:0007669"/>
    <property type="project" value="UniProtKB-KW"/>
</dbReference>
<keyword evidence="3 4" id="KW-0408">Iron</keyword>
<name>S9QF99_9RHOB</name>
<dbReference type="GO" id="GO:0009055">
    <property type="term" value="F:electron transfer activity"/>
    <property type="evidence" value="ECO:0007669"/>
    <property type="project" value="InterPro"/>
</dbReference>
<dbReference type="PROSITE" id="PS51007">
    <property type="entry name" value="CYTC"/>
    <property type="match status" value="1"/>
</dbReference>
<keyword evidence="1 4" id="KW-0349">Heme</keyword>
<keyword evidence="2 4" id="KW-0479">Metal-binding</keyword>
<protein>
    <submittedName>
        <fullName evidence="6">Cytochrome c55X NirC</fullName>
    </submittedName>
</protein>
<dbReference type="STRING" id="1123360.thalar_02354"/>
<evidence type="ECO:0000313" key="6">
    <source>
        <dbReference type="EMBL" id="EPX78562.1"/>
    </source>
</evidence>
<dbReference type="Gene3D" id="1.10.760.10">
    <property type="entry name" value="Cytochrome c-like domain"/>
    <property type="match status" value="1"/>
</dbReference>
<organism evidence="6 7">
    <name type="scientific">Litoreibacter arenae DSM 19593</name>
    <dbReference type="NCBI Taxonomy" id="1123360"/>
    <lineage>
        <taxon>Bacteria</taxon>
        <taxon>Pseudomonadati</taxon>
        <taxon>Pseudomonadota</taxon>
        <taxon>Alphaproteobacteria</taxon>
        <taxon>Rhodobacterales</taxon>
        <taxon>Roseobacteraceae</taxon>
        <taxon>Litoreibacter</taxon>
    </lineage>
</organism>
<evidence type="ECO:0000256" key="4">
    <source>
        <dbReference type="PROSITE-ProRule" id="PRU00433"/>
    </source>
</evidence>
<dbReference type="OrthoDB" id="8689082at2"/>
<dbReference type="InterPro" id="IPR036909">
    <property type="entry name" value="Cyt_c-like_dom_sf"/>
</dbReference>
<accession>S9QF99</accession>
<dbReference type="Pfam" id="PF13442">
    <property type="entry name" value="Cytochrome_CBB3"/>
    <property type="match status" value="1"/>
</dbReference>
<proteinExistence type="predicted"/>
<evidence type="ECO:0000256" key="3">
    <source>
        <dbReference type="ARBA" id="ARBA00023004"/>
    </source>
</evidence>
<dbReference type="HOGENOM" id="CLU_159748_1_0_5"/>
<dbReference type="AlphaFoldDB" id="S9QF99"/>
<evidence type="ECO:0000256" key="1">
    <source>
        <dbReference type="ARBA" id="ARBA00022617"/>
    </source>
</evidence>
<sequence length="77" mass="8453">MALKHLVHQDCGSCHGMTLKGGLGPDIRAESLQHYDPETLGQVIQDGIPGTAMPPWQPLLTQTEINWVVDYLLTGEE</sequence>
<dbReference type="eggNOG" id="COG2010">
    <property type="taxonomic scope" value="Bacteria"/>
</dbReference>
<evidence type="ECO:0000256" key="2">
    <source>
        <dbReference type="ARBA" id="ARBA00022723"/>
    </source>
</evidence>
<dbReference type="InterPro" id="IPR009056">
    <property type="entry name" value="Cyt_c-like_dom"/>
</dbReference>
<dbReference type="PATRIC" id="fig|1123360.3.peg.2332"/>
<feature type="domain" description="Cytochrome c" evidence="5">
    <location>
        <begin position="1"/>
        <end position="76"/>
    </location>
</feature>
<gene>
    <name evidence="6" type="ORF">thalar_02354</name>
</gene>
<dbReference type="Proteomes" id="UP000015351">
    <property type="component" value="Unassembled WGS sequence"/>
</dbReference>
<comment type="caution">
    <text evidence="6">The sequence shown here is derived from an EMBL/GenBank/DDBJ whole genome shotgun (WGS) entry which is preliminary data.</text>
</comment>
<dbReference type="GO" id="GO:0020037">
    <property type="term" value="F:heme binding"/>
    <property type="evidence" value="ECO:0007669"/>
    <property type="project" value="InterPro"/>
</dbReference>
<keyword evidence="7" id="KW-1185">Reference proteome</keyword>
<dbReference type="EMBL" id="AONI01000011">
    <property type="protein sequence ID" value="EPX78562.1"/>
    <property type="molecule type" value="Genomic_DNA"/>
</dbReference>
<dbReference type="SUPFAM" id="SSF46626">
    <property type="entry name" value="Cytochrome c"/>
    <property type="match status" value="1"/>
</dbReference>